<comment type="similarity">
    <text evidence="2">Belongs to the NAD(P)-dependent epimerase/dehydratase family. GDP-mannose 4,6-dehydratase subfamily.</text>
</comment>
<feature type="domain" description="NAD(P)-binding" evidence="5">
    <location>
        <begin position="26"/>
        <end position="356"/>
    </location>
</feature>
<dbReference type="Pfam" id="PF16363">
    <property type="entry name" value="GDP_Man_Dehyd"/>
    <property type="match status" value="1"/>
</dbReference>
<comment type="caution">
    <text evidence="6">The sequence shown here is derived from an EMBL/GenBank/DDBJ whole genome shotgun (WGS) entry which is preliminary data.</text>
</comment>
<organism evidence="6 7">
    <name type="scientific">Pyrrhoderma noxium</name>
    <dbReference type="NCBI Taxonomy" id="2282107"/>
    <lineage>
        <taxon>Eukaryota</taxon>
        <taxon>Fungi</taxon>
        <taxon>Dikarya</taxon>
        <taxon>Basidiomycota</taxon>
        <taxon>Agaricomycotina</taxon>
        <taxon>Agaricomycetes</taxon>
        <taxon>Hymenochaetales</taxon>
        <taxon>Hymenochaetaceae</taxon>
        <taxon>Pyrrhoderma</taxon>
    </lineage>
</organism>
<dbReference type="InterPro" id="IPR016040">
    <property type="entry name" value="NAD(P)-bd_dom"/>
</dbReference>
<dbReference type="CDD" id="cd05260">
    <property type="entry name" value="GDP_MD_SDR_e"/>
    <property type="match status" value="1"/>
</dbReference>
<accession>A0A286UEC2</accession>
<dbReference type="Proteomes" id="UP000217199">
    <property type="component" value="Unassembled WGS sequence"/>
</dbReference>
<dbReference type="FunFam" id="3.40.50.720:FF:000924">
    <property type="entry name" value="GDP-mannose 4,6 dehydratase"/>
    <property type="match status" value="1"/>
</dbReference>
<dbReference type="PANTHER" id="PTHR43715">
    <property type="entry name" value="GDP-MANNOSE 4,6-DEHYDRATASE"/>
    <property type="match status" value="1"/>
</dbReference>
<dbReference type="OrthoDB" id="10253554at2759"/>
<gene>
    <name evidence="6" type="ORF">PNOK_0635500</name>
</gene>
<comment type="cofactor">
    <cofactor evidence="1">
        <name>NADP(+)</name>
        <dbReference type="ChEBI" id="CHEBI:58349"/>
    </cofactor>
</comment>
<evidence type="ECO:0000256" key="2">
    <source>
        <dbReference type="ARBA" id="ARBA00009263"/>
    </source>
</evidence>
<evidence type="ECO:0000313" key="7">
    <source>
        <dbReference type="Proteomes" id="UP000217199"/>
    </source>
</evidence>
<dbReference type="PANTHER" id="PTHR43715:SF1">
    <property type="entry name" value="GDP-MANNOSE 4,6 DEHYDRATASE"/>
    <property type="match status" value="1"/>
</dbReference>
<dbReference type="InterPro" id="IPR006368">
    <property type="entry name" value="GDP_Man_deHydtase"/>
</dbReference>
<protein>
    <recommendedName>
        <fullName evidence="3">GDP-mannose 4,6-dehydratase</fullName>
        <ecNumber evidence="3">4.2.1.47</ecNumber>
    </recommendedName>
</protein>
<dbReference type="SUPFAM" id="SSF51735">
    <property type="entry name" value="NAD(P)-binding Rossmann-fold domains"/>
    <property type="match status" value="1"/>
</dbReference>
<dbReference type="Gene3D" id="3.90.25.10">
    <property type="entry name" value="UDP-galactose 4-epimerase, domain 1"/>
    <property type="match status" value="1"/>
</dbReference>
<reference evidence="6 7" key="1">
    <citation type="journal article" date="2017" name="Mol. Ecol.">
        <title>Comparative and population genomic landscape of Phellinus noxius: A hypervariable fungus causing root rot in trees.</title>
        <authorList>
            <person name="Chung C.L."/>
            <person name="Lee T.J."/>
            <person name="Akiba M."/>
            <person name="Lee H.H."/>
            <person name="Kuo T.H."/>
            <person name="Liu D."/>
            <person name="Ke H.M."/>
            <person name="Yokoi T."/>
            <person name="Roa M.B."/>
            <person name="Lu M.J."/>
            <person name="Chang Y.Y."/>
            <person name="Ann P.J."/>
            <person name="Tsai J.N."/>
            <person name="Chen C.Y."/>
            <person name="Tzean S.S."/>
            <person name="Ota Y."/>
            <person name="Hattori T."/>
            <person name="Sahashi N."/>
            <person name="Liou R.F."/>
            <person name="Kikuchi T."/>
            <person name="Tsai I.J."/>
        </authorList>
    </citation>
    <scope>NUCLEOTIDE SEQUENCE [LARGE SCALE GENOMIC DNA]</scope>
    <source>
        <strain evidence="6 7">FFPRI411160</strain>
    </source>
</reference>
<evidence type="ECO:0000259" key="5">
    <source>
        <dbReference type="Pfam" id="PF16363"/>
    </source>
</evidence>
<evidence type="ECO:0000256" key="1">
    <source>
        <dbReference type="ARBA" id="ARBA00001937"/>
    </source>
</evidence>
<name>A0A286UEC2_9AGAM</name>
<dbReference type="InterPro" id="IPR036291">
    <property type="entry name" value="NAD(P)-bd_dom_sf"/>
</dbReference>
<dbReference type="EMBL" id="NBII01000006">
    <property type="protein sequence ID" value="PAV17869.1"/>
    <property type="molecule type" value="Genomic_DNA"/>
</dbReference>
<dbReference type="EC" id="4.2.1.47" evidence="3"/>
<keyword evidence="7" id="KW-1185">Reference proteome</keyword>
<dbReference type="STRING" id="2282107.A0A286UEC2"/>
<dbReference type="GO" id="GO:0042351">
    <property type="term" value="P:'de novo' GDP-L-fucose biosynthetic process"/>
    <property type="evidence" value="ECO:0007669"/>
    <property type="project" value="TreeGrafter"/>
</dbReference>
<dbReference type="NCBIfam" id="TIGR01472">
    <property type="entry name" value="gmd"/>
    <property type="match status" value="1"/>
</dbReference>
<evidence type="ECO:0000256" key="3">
    <source>
        <dbReference type="ARBA" id="ARBA00011989"/>
    </source>
</evidence>
<keyword evidence="4" id="KW-0456">Lyase</keyword>
<dbReference type="AlphaFoldDB" id="A0A286UEC2"/>
<dbReference type="Gene3D" id="3.40.50.720">
    <property type="entry name" value="NAD(P)-binding Rossmann-like Domain"/>
    <property type="match status" value="1"/>
</dbReference>
<sequence length="372" mass="42420">MSESSIPPFGIRVPSVDEYRKRKVALISGITGQDGSYLTELLLEKGYEVHGIIRRSSSFNTGRLHHLYEDQHERPNKFKLHYGDLGDSTNLVYIIANVQPTEVYNLGAQSHVKVSFEMAEYTGDVDGLGTLRLLDAIRTCGLQKHVRFYQASTSELYGKVVETPQSETTPFYPRSPYGCAKLYSYWITVNYREAYGMYACNGILFNHESPRRGRTFVTRKISRAAADIKLGKQQCLYLGNLDARRDWGHAKDYVEGMWRILQQEQPEDFVLATGETHPVREFVEKAFKVLDIDVKWRNAGEQEEGIDANTGKVIIKVDSRYFRPAEVDLLLGNPSKAEQKLGWKRVVDFDSLVREMVEADLKASMNLVEDQN</sequence>
<dbReference type="GO" id="GO:0008446">
    <property type="term" value="F:GDP-mannose 4,6-dehydratase activity"/>
    <property type="evidence" value="ECO:0007669"/>
    <property type="project" value="UniProtKB-EC"/>
</dbReference>
<evidence type="ECO:0000313" key="6">
    <source>
        <dbReference type="EMBL" id="PAV17869.1"/>
    </source>
</evidence>
<dbReference type="HAMAP" id="MF_00955">
    <property type="entry name" value="GDP_Man_dehydratase"/>
    <property type="match status" value="1"/>
</dbReference>
<evidence type="ECO:0000256" key="4">
    <source>
        <dbReference type="ARBA" id="ARBA00023239"/>
    </source>
</evidence>
<dbReference type="InParanoid" id="A0A286UEC2"/>
<proteinExistence type="inferred from homology"/>